<dbReference type="InterPro" id="IPR050330">
    <property type="entry name" value="Bact_OuterMem_StrucFunc"/>
</dbReference>
<keyword evidence="4 8" id="KW-0812">Transmembrane</keyword>
<dbReference type="GeneID" id="78527246"/>
<comment type="similarity">
    <text evidence="2">Belongs to the MotB family.</text>
</comment>
<dbReference type="EMBL" id="BBJS01000022">
    <property type="protein sequence ID" value="GAN13588.1"/>
    <property type="molecule type" value="Genomic_DNA"/>
</dbReference>
<keyword evidence="11" id="KW-1185">Reference proteome</keyword>
<comment type="subcellular location">
    <subcellularLocation>
        <location evidence="1">Cell membrane</location>
        <topology evidence="1">Single-pass membrane protein</topology>
    </subcellularLocation>
</comment>
<feature type="transmembrane region" description="Helical" evidence="8">
    <location>
        <begin position="35"/>
        <end position="54"/>
    </location>
</feature>
<dbReference type="SUPFAM" id="SSF103088">
    <property type="entry name" value="OmpA-like"/>
    <property type="match status" value="1"/>
</dbReference>
<dbReference type="Pfam" id="PF00691">
    <property type="entry name" value="OmpA"/>
    <property type="match status" value="1"/>
</dbReference>
<evidence type="ECO:0000313" key="10">
    <source>
        <dbReference type="EMBL" id="GAN13588.1"/>
    </source>
</evidence>
<evidence type="ECO:0000256" key="2">
    <source>
        <dbReference type="ARBA" id="ARBA00008914"/>
    </source>
</evidence>
<organism evidence="10 11">
    <name type="scientific">Sphingomonas paucimobilis NBRC 13935</name>
    <dbReference type="NCBI Taxonomy" id="1219050"/>
    <lineage>
        <taxon>Bacteria</taxon>
        <taxon>Pseudomonadati</taxon>
        <taxon>Pseudomonadota</taxon>
        <taxon>Alphaproteobacteria</taxon>
        <taxon>Sphingomonadales</taxon>
        <taxon>Sphingomonadaceae</taxon>
        <taxon>Sphingomonas</taxon>
    </lineage>
</organism>
<evidence type="ECO:0000259" key="9">
    <source>
        <dbReference type="PROSITE" id="PS51123"/>
    </source>
</evidence>
<dbReference type="InterPro" id="IPR025713">
    <property type="entry name" value="MotB-like_N_dom"/>
</dbReference>
<comment type="caution">
    <text evidence="10">The sequence shown here is derived from an EMBL/GenBank/DDBJ whole genome shotgun (WGS) entry which is preliminary data.</text>
</comment>
<reference evidence="10 11" key="1">
    <citation type="submission" date="2014-08" db="EMBL/GenBank/DDBJ databases">
        <title>Whole genome shotgun sequence of Sphingomonas paucimobilis NBRC 13935.</title>
        <authorList>
            <person name="Hosoyama A."/>
            <person name="Hashimoto M."/>
            <person name="Hosoyama Y."/>
            <person name="Noguchi M."/>
            <person name="Uohara A."/>
            <person name="Ohji S."/>
            <person name="Katano-Makiyama Y."/>
            <person name="Ichikawa N."/>
            <person name="Kimura A."/>
            <person name="Yamazoe A."/>
            <person name="Fujita N."/>
        </authorList>
    </citation>
    <scope>NUCLEOTIDE SEQUENCE [LARGE SCALE GENOMIC DNA]</scope>
    <source>
        <strain evidence="10 11">NBRC 13935</strain>
    </source>
</reference>
<evidence type="ECO:0000256" key="3">
    <source>
        <dbReference type="ARBA" id="ARBA00022475"/>
    </source>
</evidence>
<dbReference type="AlphaFoldDB" id="A0A0C9NFR6"/>
<keyword evidence="6 7" id="KW-0472">Membrane</keyword>
<keyword evidence="3" id="KW-1003">Cell membrane</keyword>
<dbReference type="CDD" id="cd07185">
    <property type="entry name" value="OmpA_C-like"/>
    <property type="match status" value="1"/>
</dbReference>
<evidence type="ECO:0000256" key="8">
    <source>
        <dbReference type="SAM" id="Phobius"/>
    </source>
</evidence>
<dbReference type="PROSITE" id="PS51123">
    <property type="entry name" value="OMPA_2"/>
    <property type="match status" value="1"/>
</dbReference>
<evidence type="ECO:0000313" key="11">
    <source>
        <dbReference type="Proteomes" id="UP000032025"/>
    </source>
</evidence>
<sequence length="297" mass="32039">MARAPHGKNEPPKIVIVKKIIADGHGGHHGGAWKVAYADFVTAMMAFFLLLWLLGATTEKQRKGIADYFAPTLLDTKSVGVGGGVLNGGAGVGRMQKDSSTAIVQTLVTRVNGQGGDKPGTGNKGSLRNPDALARDQKTFDAVKRELLRKMEVTPELKKLAQQVRFIPTDSGLRIDLVDNADYSMFSMGTTSLEPAASQLIGTIAKTVADVPNTIMIRGHTDSVPYGDPRAMNNWMLSSGRAEATRRRLAAGGLPESRFERIEGVADREPMITGNPSDPRNRRVAITLLYRKGVFGE</sequence>
<dbReference type="InterPro" id="IPR036737">
    <property type="entry name" value="OmpA-like_sf"/>
</dbReference>
<dbReference type="Proteomes" id="UP000032025">
    <property type="component" value="Unassembled WGS sequence"/>
</dbReference>
<dbReference type="InterPro" id="IPR006665">
    <property type="entry name" value="OmpA-like"/>
</dbReference>
<accession>A0A0C9NFR6</accession>
<evidence type="ECO:0000256" key="6">
    <source>
        <dbReference type="ARBA" id="ARBA00023136"/>
    </source>
</evidence>
<dbReference type="RefSeq" id="WP_007406171.1">
    <property type="nucleotide sequence ID" value="NZ_BBJS01000022.1"/>
</dbReference>
<evidence type="ECO:0000256" key="5">
    <source>
        <dbReference type="ARBA" id="ARBA00022989"/>
    </source>
</evidence>
<name>A0A0C9NFR6_SPHPI</name>
<dbReference type="PANTHER" id="PTHR30329">
    <property type="entry name" value="STATOR ELEMENT OF FLAGELLAR MOTOR COMPLEX"/>
    <property type="match status" value="1"/>
</dbReference>
<evidence type="ECO:0000256" key="4">
    <source>
        <dbReference type="ARBA" id="ARBA00022692"/>
    </source>
</evidence>
<dbReference type="PANTHER" id="PTHR30329:SF21">
    <property type="entry name" value="LIPOPROTEIN YIAD-RELATED"/>
    <property type="match status" value="1"/>
</dbReference>
<dbReference type="Pfam" id="PF13677">
    <property type="entry name" value="MotB_plug"/>
    <property type="match status" value="1"/>
</dbReference>
<gene>
    <name evidence="10" type="primary">motB</name>
    <name evidence="10" type="ORF">SP6_22_00200</name>
</gene>
<protein>
    <submittedName>
        <fullName evidence="10">MotB protein</fullName>
    </submittedName>
</protein>
<evidence type="ECO:0000256" key="1">
    <source>
        <dbReference type="ARBA" id="ARBA00004162"/>
    </source>
</evidence>
<keyword evidence="5 8" id="KW-1133">Transmembrane helix</keyword>
<proteinExistence type="inferred from homology"/>
<dbReference type="GO" id="GO:0005886">
    <property type="term" value="C:plasma membrane"/>
    <property type="evidence" value="ECO:0007669"/>
    <property type="project" value="UniProtKB-SubCell"/>
</dbReference>
<feature type="domain" description="OmpA-like" evidence="9">
    <location>
        <begin position="173"/>
        <end position="292"/>
    </location>
</feature>
<evidence type="ECO:0000256" key="7">
    <source>
        <dbReference type="PROSITE-ProRule" id="PRU00473"/>
    </source>
</evidence>
<dbReference type="Gene3D" id="3.30.1330.60">
    <property type="entry name" value="OmpA-like domain"/>
    <property type="match status" value="1"/>
</dbReference>